<keyword evidence="7 11" id="KW-1133">Transmembrane helix</keyword>
<keyword evidence="8 11" id="KW-0472">Membrane</keyword>
<dbReference type="Proteomes" id="UP000000844">
    <property type="component" value="Chromosome"/>
</dbReference>
<dbReference type="KEGG" id="sna:Snas_3700"/>
<evidence type="ECO:0000256" key="4">
    <source>
        <dbReference type="ARBA" id="ARBA00022475"/>
    </source>
</evidence>
<evidence type="ECO:0000256" key="10">
    <source>
        <dbReference type="ARBA" id="ARBA00039382"/>
    </source>
</evidence>
<evidence type="ECO:0000313" key="13">
    <source>
        <dbReference type="Proteomes" id="UP000000844"/>
    </source>
</evidence>
<evidence type="ECO:0000256" key="11">
    <source>
        <dbReference type="SAM" id="Phobius"/>
    </source>
</evidence>
<dbReference type="CDD" id="cd06579">
    <property type="entry name" value="TM_PBP1_transp_AraH_like"/>
    <property type="match status" value="1"/>
</dbReference>
<evidence type="ECO:0000256" key="5">
    <source>
        <dbReference type="ARBA" id="ARBA00022519"/>
    </source>
</evidence>
<dbReference type="Pfam" id="PF02653">
    <property type="entry name" value="BPD_transp_2"/>
    <property type="match status" value="1"/>
</dbReference>
<evidence type="ECO:0000256" key="9">
    <source>
        <dbReference type="ARBA" id="ARBA00025439"/>
    </source>
</evidence>
<evidence type="ECO:0000256" key="1">
    <source>
        <dbReference type="ARBA" id="ARBA00004651"/>
    </source>
</evidence>
<keyword evidence="5" id="KW-0997">Cell inner membrane</keyword>
<dbReference type="EMBL" id="CP001778">
    <property type="protein sequence ID" value="ADD43357.1"/>
    <property type="molecule type" value="Genomic_DNA"/>
</dbReference>
<dbReference type="AlphaFoldDB" id="D3PXM7"/>
<dbReference type="GO" id="GO:0005886">
    <property type="term" value="C:plasma membrane"/>
    <property type="evidence" value="ECO:0007669"/>
    <property type="project" value="UniProtKB-SubCell"/>
</dbReference>
<reference evidence="12 13" key="1">
    <citation type="journal article" date="2009" name="Stand. Genomic Sci.">
        <title>Complete genome sequence of Stackebrandtia nassauensis type strain (LLR-40K-21).</title>
        <authorList>
            <person name="Munk C."/>
            <person name="Lapidus A."/>
            <person name="Copeland A."/>
            <person name="Jando M."/>
            <person name="Mayilraj S."/>
            <person name="Glavina Del Rio T."/>
            <person name="Nolan M."/>
            <person name="Chen F."/>
            <person name="Lucas S."/>
            <person name="Tice H."/>
            <person name="Cheng J.F."/>
            <person name="Han C."/>
            <person name="Detter J.C."/>
            <person name="Bruce D."/>
            <person name="Goodwin L."/>
            <person name="Chain P."/>
            <person name="Pitluck S."/>
            <person name="Goker M."/>
            <person name="Ovchinikova G."/>
            <person name="Pati A."/>
            <person name="Ivanova N."/>
            <person name="Mavromatis K."/>
            <person name="Chen A."/>
            <person name="Palaniappan K."/>
            <person name="Land M."/>
            <person name="Hauser L."/>
            <person name="Chang Y.J."/>
            <person name="Jeffries C.D."/>
            <person name="Bristow J."/>
            <person name="Eisen J.A."/>
            <person name="Markowitz V."/>
            <person name="Hugenholtz P."/>
            <person name="Kyrpides N.C."/>
            <person name="Klenk H.P."/>
        </authorList>
    </citation>
    <scope>NUCLEOTIDE SEQUENCE [LARGE SCALE GENOMIC DNA]</scope>
    <source>
        <strain evidence="13">DSM 44728 / CIP 108903 / NRRL B-16338 / NBRC 102104 / LLR-40K-21</strain>
    </source>
</reference>
<evidence type="ECO:0000256" key="2">
    <source>
        <dbReference type="ARBA" id="ARBA00011262"/>
    </source>
</evidence>
<comment type="subunit">
    <text evidence="2">The complex is composed of two ATP-binding proteins (LsrA), two transmembrane proteins (LsrC and LsrD) and a solute-binding protein (LsrB).</text>
</comment>
<keyword evidence="6 11" id="KW-0812">Transmembrane</keyword>
<dbReference type="STRING" id="446470.Snas_3700"/>
<dbReference type="RefSeq" id="WP_013018928.1">
    <property type="nucleotide sequence ID" value="NC_013947.1"/>
</dbReference>
<feature type="transmembrane region" description="Helical" evidence="11">
    <location>
        <begin position="91"/>
        <end position="110"/>
    </location>
</feature>
<accession>D3PXM7</accession>
<feature type="transmembrane region" description="Helical" evidence="11">
    <location>
        <begin position="294"/>
        <end position="314"/>
    </location>
</feature>
<dbReference type="HOGENOM" id="CLU_028880_0_1_11"/>
<feature type="transmembrane region" description="Helical" evidence="11">
    <location>
        <begin position="68"/>
        <end position="85"/>
    </location>
</feature>
<feature type="transmembrane region" description="Helical" evidence="11">
    <location>
        <begin position="40"/>
        <end position="61"/>
    </location>
</feature>
<feature type="transmembrane region" description="Helical" evidence="11">
    <location>
        <begin position="163"/>
        <end position="185"/>
    </location>
</feature>
<evidence type="ECO:0000256" key="7">
    <source>
        <dbReference type="ARBA" id="ARBA00022989"/>
    </source>
</evidence>
<comment type="subcellular location">
    <subcellularLocation>
        <location evidence="1">Cell membrane</location>
        <topology evidence="1">Multi-pass membrane protein</topology>
    </subcellularLocation>
</comment>
<organism evidence="12 13">
    <name type="scientific">Stackebrandtia nassauensis (strain DSM 44728 / CIP 108903 / NRRL B-16338 / NBRC 102104 / LLR-40K-21)</name>
    <dbReference type="NCBI Taxonomy" id="446470"/>
    <lineage>
        <taxon>Bacteria</taxon>
        <taxon>Bacillati</taxon>
        <taxon>Actinomycetota</taxon>
        <taxon>Actinomycetes</taxon>
        <taxon>Glycomycetales</taxon>
        <taxon>Glycomycetaceae</taxon>
        <taxon>Stackebrandtia</taxon>
    </lineage>
</organism>
<evidence type="ECO:0000313" key="12">
    <source>
        <dbReference type="EMBL" id="ADD43357.1"/>
    </source>
</evidence>
<sequence>MSGVSTLLRRREFGVVVAIGVLIAVTTVISPSFATGTDGFRNLLLTPSLLMILAVAQGIVIITKNIDLSVSAVLGLTAYATGRMFVDLPGLPIPVVILLGVGLGTLLGAVNGTLVSLGRVPSLVITLGTLYAFRGIDIAWAGGDRVNAGELPREFTTMGTQTVLGVPVLFVVAVAVLAVVAYVLGQTRSGRELYAIGSDDAAAVLYGLRVRRRVFFGFLASGTLAGLAGVLFAARYASVSSNAGTGMELEAVAAAVLGGVAIVGGTGTVLGAVLGAVLLTTISRALPTLGIGEFWQQAVLGALIIGAILLDRVIAARQARRLRSSHASIAVAPAKEAVT</sequence>
<dbReference type="eggNOG" id="COG1172">
    <property type="taxonomic scope" value="Bacteria"/>
</dbReference>
<evidence type="ECO:0000256" key="8">
    <source>
        <dbReference type="ARBA" id="ARBA00023136"/>
    </source>
</evidence>
<keyword evidence="13" id="KW-1185">Reference proteome</keyword>
<feature type="transmembrane region" description="Helical" evidence="11">
    <location>
        <begin position="214"/>
        <end position="237"/>
    </location>
</feature>
<feature type="transmembrane region" description="Helical" evidence="11">
    <location>
        <begin position="12"/>
        <end position="34"/>
    </location>
</feature>
<feature type="transmembrane region" description="Helical" evidence="11">
    <location>
        <begin position="249"/>
        <end position="282"/>
    </location>
</feature>
<evidence type="ECO:0000256" key="3">
    <source>
        <dbReference type="ARBA" id="ARBA00022448"/>
    </source>
</evidence>
<evidence type="ECO:0000256" key="6">
    <source>
        <dbReference type="ARBA" id="ARBA00022692"/>
    </source>
</evidence>
<comment type="function">
    <text evidence="9">Part of the ABC transporter complex LsrABCD involved in autoinducer 2 (AI-2) import. Probably responsible for the translocation of the substrate across the membrane.</text>
</comment>
<dbReference type="InterPro" id="IPR001851">
    <property type="entry name" value="ABC_transp_permease"/>
</dbReference>
<dbReference type="GO" id="GO:0022857">
    <property type="term" value="F:transmembrane transporter activity"/>
    <property type="evidence" value="ECO:0007669"/>
    <property type="project" value="InterPro"/>
</dbReference>
<name>D3PXM7_STANL</name>
<dbReference type="PANTHER" id="PTHR32196:SF29">
    <property type="entry name" value="AUTOINDUCER 2 IMPORT SYSTEM PERMEASE PROTEIN LSRC"/>
    <property type="match status" value="1"/>
</dbReference>
<keyword evidence="3" id="KW-0813">Transport</keyword>
<keyword evidence="4" id="KW-1003">Cell membrane</keyword>
<protein>
    <recommendedName>
        <fullName evidence="10">Autoinducer 2 import system permease protein LsrC</fullName>
    </recommendedName>
</protein>
<proteinExistence type="predicted"/>
<gene>
    <name evidence="12" type="ordered locus">Snas_3700</name>
</gene>
<dbReference type="PANTHER" id="PTHR32196">
    <property type="entry name" value="ABC TRANSPORTER PERMEASE PROTEIN YPHD-RELATED-RELATED"/>
    <property type="match status" value="1"/>
</dbReference>